<dbReference type="AlphaFoldDB" id="A0A836EP09"/>
<evidence type="ECO:0000313" key="2">
    <source>
        <dbReference type="Proteomes" id="UP000668214"/>
    </source>
</evidence>
<dbReference type="PANTHER" id="PTHR46060">
    <property type="entry name" value="MARINER MOS1 TRANSPOSASE-LIKE PROTEIN"/>
    <property type="match status" value="1"/>
</dbReference>
<sequence>LNHSLLEKRPEYRKRQHKIIFLHDNAPLYTAKPVRDTLEALSWKVLAHATYSPDLTPSDYHLFASMGYALAEQCFGSYEDVKNGSMNGSRQKKKILTGVVSTNYPKDGKNV</sequence>
<dbReference type="GO" id="GO:0003676">
    <property type="term" value="F:nucleic acid binding"/>
    <property type="evidence" value="ECO:0007669"/>
    <property type="project" value="InterPro"/>
</dbReference>
<evidence type="ECO:0000313" key="1">
    <source>
        <dbReference type="EMBL" id="KAG5317803.1"/>
    </source>
</evidence>
<dbReference type="Gene3D" id="3.30.420.10">
    <property type="entry name" value="Ribonuclease H-like superfamily/Ribonuclease H"/>
    <property type="match status" value="1"/>
</dbReference>
<proteinExistence type="predicted"/>
<feature type="non-terminal residue" evidence="1">
    <location>
        <position position="111"/>
    </location>
</feature>
<gene>
    <name evidence="1" type="ORF">G6Z78_0000427</name>
</gene>
<dbReference type="Proteomes" id="UP000668214">
    <property type="component" value="Unassembled WGS sequence"/>
</dbReference>
<comment type="caution">
    <text evidence="1">The sequence shown here is derived from an EMBL/GenBank/DDBJ whole genome shotgun (WGS) entry which is preliminary data.</text>
</comment>
<dbReference type="InterPro" id="IPR036397">
    <property type="entry name" value="RNaseH_sf"/>
</dbReference>
<dbReference type="InterPro" id="IPR052709">
    <property type="entry name" value="Transposase-MT_Hybrid"/>
</dbReference>
<accession>A0A836EP09</accession>
<name>A0A836EP09_9HYME</name>
<keyword evidence="2" id="KW-1185">Reference proteome</keyword>
<protein>
    <submittedName>
        <fullName evidence="1">MOS1T transposase</fullName>
    </submittedName>
</protein>
<dbReference type="PANTHER" id="PTHR46060:SF1">
    <property type="entry name" value="MARINER MOS1 TRANSPOSASE-LIKE PROTEIN"/>
    <property type="match status" value="1"/>
</dbReference>
<dbReference type="EMBL" id="JAANIA010002128">
    <property type="protein sequence ID" value="KAG5317803.1"/>
    <property type="molecule type" value="Genomic_DNA"/>
</dbReference>
<reference evidence="1" key="1">
    <citation type="submission" date="2020-02" db="EMBL/GenBank/DDBJ databases">
        <title>Relaxed selection underlies rapid genomic changes in the transitions from sociality to social parasitism in ants.</title>
        <authorList>
            <person name="Bi X."/>
        </authorList>
    </citation>
    <scope>NUCLEOTIDE SEQUENCE</scope>
    <source>
        <strain evidence="1">BGI-DK2014c</strain>
        <tissue evidence="1">Whole body</tissue>
    </source>
</reference>
<organism evidence="1 2">
    <name type="scientific">Pseudoatta argentina</name>
    <dbReference type="NCBI Taxonomy" id="621737"/>
    <lineage>
        <taxon>Eukaryota</taxon>
        <taxon>Metazoa</taxon>
        <taxon>Ecdysozoa</taxon>
        <taxon>Arthropoda</taxon>
        <taxon>Hexapoda</taxon>
        <taxon>Insecta</taxon>
        <taxon>Pterygota</taxon>
        <taxon>Neoptera</taxon>
        <taxon>Endopterygota</taxon>
        <taxon>Hymenoptera</taxon>
        <taxon>Apocrita</taxon>
        <taxon>Aculeata</taxon>
        <taxon>Formicoidea</taxon>
        <taxon>Formicidae</taxon>
        <taxon>Myrmicinae</taxon>
        <taxon>Pseudoatta</taxon>
    </lineage>
</organism>
<feature type="non-terminal residue" evidence="1">
    <location>
        <position position="1"/>
    </location>
</feature>